<protein>
    <submittedName>
        <fullName evidence="4">Uncharacterized protein</fullName>
    </submittedName>
</protein>
<proteinExistence type="inferred from homology"/>
<dbReference type="EMBL" id="CAJMWY010000126">
    <property type="protein sequence ID" value="CAE6417097.1"/>
    <property type="molecule type" value="Genomic_DNA"/>
</dbReference>
<sequence>MNFLPSIMLFDVRNWVVVVAGSEVEVINPLADILARSGAHVFEFIAGSEVEVINPLADILARSGAHVYVCQPFLSDNDVPGEEQCPGQTFINMEETSKASIANAVRIVETRENHINLLINVNSGDSHSQGKRASWDSFFNRPGSNYADPATQQSHEVEDWDRVFGTTISSSYFIASAFSPLLRSGAESYGAGCVINVSRPGKPLVMGGYTLPTLYGSRLGQPSVADTALQQLNNLLATELNLPTQRRIRVNSIVLRQPAVTSCAIAQGVVSCATNSFINGATVSLE</sequence>
<keyword evidence="3" id="KW-0560">Oxidoreductase</keyword>
<accession>A0A8H2X4M8</accession>
<evidence type="ECO:0000256" key="3">
    <source>
        <dbReference type="ARBA" id="ARBA00023002"/>
    </source>
</evidence>
<evidence type="ECO:0000256" key="2">
    <source>
        <dbReference type="ARBA" id="ARBA00022857"/>
    </source>
</evidence>
<dbReference type="PANTHER" id="PTHR43618">
    <property type="entry name" value="7-ALPHA-HYDROXYSTEROID DEHYDROGENASE"/>
    <property type="match status" value="1"/>
</dbReference>
<reference evidence="4" key="1">
    <citation type="submission" date="2021-01" db="EMBL/GenBank/DDBJ databases">
        <authorList>
            <person name="Kaushik A."/>
        </authorList>
    </citation>
    <scope>NUCLEOTIDE SEQUENCE</scope>
    <source>
        <strain evidence="4">AG4-RS23</strain>
    </source>
</reference>
<comment type="similarity">
    <text evidence="1">Belongs to the short-chain dehydrogenases/reductases (SDR) family.</text>
</comment>
<dbReference type="Gene3D" id="3.40.50.720">
    <property type="entry name" value="NAD(P)-binding Rossmann-like Domain"/>
    <property type="match status" value="1"/>
</dbReference>
<dbReference type="AlphaFoldDB" id="A0A8H2X4M8"/>
<dbReference type="PANTHER" id="PTHR43618:SF4">
    <property type="entry name" value="SHORT CHAIN DEHYDROGENASE_REDUCTASE FAMILY (AFU_ORTHOLOGUE AFUA_7G04540)"/>
    <property type="match status" value="1"/>
</dbReference>
<evidence type="ECO:0000256" key="1">
    <source>
        <dbReference type="ARBA" id="ARBA00006484"/>
    </source>
</evidence>
<dbReference type="SUPFAM" id="SSF51735">
    <property type="entry name" value="NAD(P)-binding Rossmann-fold domains"/>
    <property type="match status" value="1"/>
</dbReference>
<comment type="caution">
    <text evidence="4">The sequence shown here is derived from an EMBL/GenBank/DDBJ whole genome shotgun (WGS) entry which is preliminary data.</text>
</comment>
<dbReference type="InterPro" id="IPR052178">
    <property type="entry name" value="Sec_Metab_Biosynth_SDR"/>
</dbReference>
<dbReference type="InterPro" id="IPR036291">
    <property type="entry name" value="NAD(P)-bd_dom_sf"/>
</dbReference>
<evidence type="ECO:0000313" key="4">
    <source>
        <dbReference type="EMBL" id="CAE6417097.1"/>
    </source>
</evidence>
<gene>
    <name evidence="4" type="ORF">RDB_LOCUS8375</name>
</gene>
<keyword evidence="2" id="KW-0521">NADP</keyword>
<organism evidence="4 5">
    <name type="scientific">Rhizoctonia solani</name>
    <dbReference type="NCBI Taxonomy" id="456999"/>
    <lineage>
        <taxon>Eukaryota</taxon>
        <taxon>Fungi</taxon>
        <taxon>Dikarya</taxon>
        <taxon>Basidiomycota</taxon>
        <taxon>Agaricomycotina</taxon>
        <taxon>Agaricomycetes</taxon>
        <taxon>Cantharellales</taxon>
        <taxon>Ceratobasidiaceae</taxon>
        <taxon>Rhizoctonia</taxon>
    </lineage>
</organism>
<dbReference type="Proteomes" id="UP000663861">
    <property type="component" value="Unassembled WGS sequence"/>
</dbReference>
<name>A0A8H2X4M8_9AGAM</name>
<evidence type="ECO:0000313" key="5">
    <source>
        <dbReference type="Proteomes" id="UP000663861"/>
    </source>
</evidence>
<dbReference type="GO" id="GO:0016491">
    <property type="term" value="F:oxidoreductase activity"/>
    <property type="evidence" value="ECO:0007669"/>
    <property type="project" value="UniProtKB-KW"/>
</dbReference>